<dbReference type="RefSeq" id="WP_232518050.1">
    <property type="nucleotide sequence ID" value="NZ_AP019697.1"/>
</dbReference>
<reference evidence="2" key="1">
    <citation type="submission" date="2019-05" db="EMBL/GenBank/DDBJ databases">
        <title>Complete genome sequencing of Dialister sp. strain 5BBH33.</title>
        <authorList>
            <person name="Sakamoto M."/>
            <person name="Murakami T."/>
            <person name="Mori H."/>
        </authorList>
    </citation>
    <scope>NUCLEOTIDE SEQUENCE [LARGE SCALE GENOMIC DNA]</scope>
    <source>
        <strain evidence="2">5BBH33</strain>
    </source>
</reference>
<proteinExistence type="predicted"/>
<organism evidence="1 2">
    <name type="scientific">Dialister hominis</name>
    <dbReference type="NCBI Taxonomy" id="2582419"/>
    <lineage>
        <taxon>Bacteria</taxon>
        <taxon>Bacillati</taxon>
        <taxon>Bacillota</taxon>
        <taxon>Negativicutes</taxon>
        <taxon>Veillonellales</taxon>
        <taxon>Veillonellaceae</taxon>
        <taxon>Dialister</taxon>
    </lineage>
</organism>
<sequence>MSVIWKYLNKRSGAIDAIRDYDSMKFIIENTSEDIKQAYAAMTSLHPSGFDGMPHSSNPHATEDHIISGLADIDILKERYRQAVEYMAWFSSLHGKS</sequence>
<name>A0A8D5A6P8_9FIRM</name>
<accession>A0A8D5A6P8</accession>
<dbReference type="KEGG" id="dho:Dia5BBH33_20460"/>
<dbReference type="EMBL" id="AP019697">
    <property type="protein sequence ID" value="BBK26111.1"/>
    <property type="molecule type" value="Genomic_DNA"/>
</dbReference>
<protein>
    <submittedName>
        <fullName evidence="1">Uncharacterized protein</fullName>
    </submittedName>
</protein>
<dbReference type="Proteomes" id="UP000320585">
    <property type="component" value="Chromosome"/>
</dbReference>
<keyword evidence="2" id="KW-1185">Reference proteome</keyword>
<evidence type="ECO:0000313" key="2">
    <source>
        <dbReference type="Proteomes" id="UP000320585"/>
    </source>
</evidence>
<gene>
    <name evidence="1" type="ORF">Dia5BBH33_20460</name>
</gene>
<dbReference type="AlphaFoldDB" id="A0A8D5A6P8"/>
<evidence type="ECO:0000313" key="1">
    <source>
        <dbReference type="EMBL" id="BBK26111.1"/>
    </source>
</evidence>
<dbReference type="GeneID" id="92717436"/>